<dbReference type="PANTHER" id="PTHR37533:SF2">
    <property type="entry name" value="FLAGELLAR HOOK-LENGTH CONTROL PROTEIN"/>
    <property type="match status" value="1"/>
</dbReference>
<dbReference type="Pfam" id="PF02120">
    <property type="entry name" value="Flg_hook"/>
    <property type="match status" value="1"/>
</dbReference>
<keyword evidence="3" id="KW-0282">Flagellum</keyword>
<evidence type="ECO:0000313" key="4">
    <source>
        <dbReference type="Proteomes" id="UP000807785"/>
    </source>
</evidence>
<dbReference type="Proteomes" id="UP000807785">
    <property type="component" value="Unassembled WGS sequence"/>
</dbReference>
<accession>A0A9D7E477</accession>
<name>A0A9D7E477_9PROT</name>
<dbReference type="InterPro" id="IPR052563">
    <property type="entry name" value="FliK"/>
</dbReference>
<dbReference type="Gene3D" id="3.30.750.140">
    <property type="match status" value="1"/>
</dbReference>
<dbReference type="EMBL" id="JADJEV010000003">
    <property type="protein sequence ID" value="MBK6972620.1"/>
    <property type="molecule type" value="Genomic_DNA"/>
</dbReference>
<dbReference type="CDD" id="cd17470">
    <property type="entry name" value="T3SS_Flik_C"/>
    <property type="match status" value="1"/>
</dbReference>
<feature type="region of interest" description="Disordered" evidence="1">
    <location>
        <begin position="162"/>
        <end position="185"/>
    </location>
</feature>
<dbReference type="PANTHER" id="PTHR37533">
    <property type="entry name" value="FLAGELLAR HOOK-LENGTH CONTROL PROTEIN"/>
    <property type="match status" value="1"/>
</dbReference>
<organism evidence="3 4">
    <name type="scientific">Candidatus Methylophosphatis roskildensis</name>
    <dbReference type="NCBI Taxonomy" id="2899263"/>
    <lineage>
        <taxon>Bacteria</taxon>
        <taxon>Pseudomonadati</taxon>
        <taxon>Pseudomonadota</taxon>
        <taxon>Betaproteobacteria</taxon>
        <taxon>Nitrosomonadales</taxon>
        <taxon>Sterolibacteriaceae</taxon>
        <taxon>Candidatus Methylophosphatis</taxon>
    </lineage>
</organism>
<feature type="compositionally biased region" description="Low complexity" evidence="1">
    <location>
        <begin position="162"/>
        <end position="172"/>
    </location>
</feature>
<protein>
    <submittedName>
        <fullName evidence="3">Flagellar hook-length control protein FliK</fullName>
    </submittedName>
</protein>
<evidence type="ECO:0000313" key="3">
    <source>
        <dbReference type="EMBL" id="MBK6972620.1"/>
    </source>
</evidence>
<gene>
    <name evidence="3" type="ORF">IPH26_06585</name>
</gene>
<dbReference type="InterPro" id="IPR021136">
    <property type="entry name" value="Flagellar_hook_control-like_C"/>
</dbReference>
<feature type="domain" description="Flagellar hook-length control protein-like C-terminal" evidence="2">
    <location>
        <begin position="272"/>
        <end position="351"/>
    </location>
</feature>
<feature type="region of interest" description="Disordered" evidence="1">
    <location>
        <begin position="342"/>
        <end position="379"/>
    </location>
</feature>
<comment type="caution">
    <text evidence="3">The sequence shown here is derived from an EMBL/GenBank/DDBJ whole genome shotgun (WGS) entry which is preliminary data.</text>
</comment>
<dbReference type="InterPro" id="IPR038610">
    <property type="entry name" value="FliK-like_C_sf"/>
</dbReference>
<dbReference type="AlphaFoldDB" id="A0A9D7E477"/>
<keyword evidence="3" id="KW-0966">Cell projection</keyword>
<evidence type="ECO:0000259" key="2">
    <source>
        <dbReference type="Pfam" id="PF02120"/>
    </source>
</evidence>
<evidence type="ECO:0000256" key="1">
    <source>
        <dbReference type="SAM" id="MobiDB-lite"/>
    </source>
</evidence>
<sequence>MPGLALPIAVVAVTPGAAIAPTGQSAGSLVSDANAIASGGEATGDGMFATLLGRQMAGNLVSDANAIASGGEASGDDVFAALFGQQMAGATLPAESAPVALSAAADLPQAAPADPAAQAVDLSVLLQGLLLPISARPDGLQAGDPKPDSADALASRPVRVLPGATTPTALPTQAMSDPAAASSTFGEASPGFAQLIADDARQAATDAAVAGKPAETAARELPLQDTRLESQPATLQVLHRLPESVRIERESVVVAAPVTSPRWHEDLGSKVTMLIGKEAASAELVLTPPHLGRVEVHLSVSGDQTSATFVAATPAAREALEQALPKLREFLADAGINLTQASVGGDTQAGQGKADGNRGNRSGQGGDSQDVTEIALPTASTRRIDGMVDTFA</sequence>
<proteinExistence type="predicted"/>
<keyword evidence="3" id="KW-0969">Cilium</keyword>
<reference evidence="3" key="1">
    <citation type="submission" date="2020-10" db="EMBL/GenBank/DDBJ databases">
        <title>Connecting structure to function with the recovery of over 1000 high-quality activated sludge metagenome-assembled genomes encoding full-length rRNA genes using long-read sequencing.</title>
        <authorList>
            <person name="Singleton C.M."/>
            <person name="Petriglieri F."/>
            <person name="Kristensen J.M."/>
            <person name="Kirkegaard R.H."/>
            <person name="Michaelsen T.Y."/>
            <person name="Andersen M.H."/>
            <person name="Karst S.M."/>
            <person name="Dueholm M.S."/>
            <person name="Nielsen P.H."/>
            <person name="Albertsen M."/>
        </authorList>
    </citation>
    <scope>NUCLEOTIDE SEQUENCE</scope>
    <source>
        <strain evidence="3">Bjer_18-Q3-R1-45_BAT3C.347</strain>
    </source>
</reference>